<evidence type="ECO:0000259" key="2">
    <source>
        <dbReference type="Pfam" id="PF00534"/>
    </source>
</evidence>
<dbReference type="Proteomes" id="UP000245657">
    <property type="component" value="Unassembled WGS sequence"/>
</dbReference>
<sequence>MIKIGLITGDLKQNKSGIGTYVFQLIEDLKKNTDLTLIKHPFGDDVLGCSSILSSIPRRSFSHILWSQALSLKKQSLKKLDIIHNPAQYPVSPNIGHNYIVTIHDLIPILYPQYVGSIFSIQAKLYYPYMLKRASKIITVSNHTKDDILKIYKIPDQKIEVIYSGVSNHFNPSSPEEKKRIKQKYNLNHPFILFVGAIEPKKNIELLIKAYYICQKSNPYFDLVIAGKKAWKFETVFKLIESLNLSKKIHILNFVPYEDLPALYSSAEVFVFPSRYEGFGLPPLEAMKCGTPVITSNVSSLPEIMGKEGLMINPNDYEQLSELILKLLSDPEFHHQYSLYSLDRAKKFSWKKTASKTLEVYNSVIEYGK</sequence>
<evidence type="ECO:0000259" key="3">
    <source>
        <dbReference type="Pfam" id="PF13439"/>
    </source>
</evidence>
<organism evidence="4 5">
    <name type="scientific">Methanospirillum lacunae</name>
    <dbReference type="NCBI Taxonomy" id="668570"/>
    <lineage>
        <taxon>Archaea</taxon>
        <taxon>Methanobacteriati</taxon>
        <taxon>Methanobacteriota</taxon>
        <taxon>Stenosarchaea group</taxon>
        <taxon>Methanomicrobia</taxon>
        <taxon>Methanomicrobiales</taxon>
        <taxon>Methanospirillaceae</taxon>
        <taxon>Methanospirillum</taxon>
    </lineage>
</organism>
<keyword evidence="5" id="KW-1185">Reference proteome</keyword>
<dbReference type="InterPro" id="IPR001296">
    <property type="entry name" value="Glyco_trans_1"/>
</dbReference>
<evidence type="ECO:0000313" key="5">
    <source>
        <dbReference type="Proteomes" id="UP000245657"/>
    </source>
</evidence>
<dbReference type="EMBL" id="QGMY01000019">
    <property type="protein sequence ID" value="PWR69742.1"/>
    <property type="molecule type" value="Genomic_DNA"/>
</dbReference>
<dbReference type="Pfam" id="PF00534">
    <property type="entry name" value="Glycos_transf_1"/>
    <property type="match status" value="1"/>
</dbReference>
<dbReference type="Pfam" id="PF13439">
    <property type="entry name" value="Glyco_transf_4"/>
    <property type="match status" value="1"/>
</dbReference>
<dbReference type="RefSeq" id="WP_109970223.1">
    <property type="nucleotide sequence ID" value="NZ_CP176093.1"/>
</dbReference>
<dbReference type="InterPro" id="IPR028098">
    <property type="entry name" value="Glyco_trans_4-like_N"/>
</dbReference>
<name>A0A2V2MNS6_9EURY</name>
<dbReference type="CDD" id="cd03809">
    <property type="entry name" value="GT4_MtfB-like"/>
    <property type="match status" value="1"/>
</dbReference>
<evidence type="ECO:0000256" key="1">
    <source>
        <dbReference type="ARBA" id="ARBA00022679"/>
    </source>
</evidence>
<proteinExistence type="predicted"/>
<dbReference type="Gene3D" id="3.40.50.2000">
    <property type="entry name" value="Glycogen Phosphorylase B"/>
    <property type="match status" value="2"/>
</dbReference>
<protein>
    <submittedName>
        <fullName evidence="4">Glycosyltransferase family 1 protein</fullName>
    </submittedName>
</protein>
<feature type="domain" description="Glycosyltransferase subfamily 4-like N-terminal" evidence="3">
    <location>
        <begin position="16"/>
        <end position="166"/>
    </location>
</feature>
<dbReference type="OrthoDB" id="132546at2157"/>
<dbReference type="PANTHER" id="PTHR46401">
    <property type="entry name" value="GLYCOSYLTRANSFERASE WBBK-RELATED"/>
    <property type="match status" value="1"/>
</dbReference>
<comment type="caution">
    <text evidence="4">The sequence shown here is derived from an EMBL/GenBank/DDBJ whole genome shotgun (WGS) entry which is preliminary data.</text>
</comment>
<dbReference type="GeneID" id="97547161"/>
<dbReference type="FunFam" id="3.40.50.2000:FF:000119">
    <property type="entry name" value="Glycosyl transferase group 1"/>
    <property type="match status" value="1"/>
</dbReference>
<dbReference type="SUPFAM" id="SSF53756">
    <property type="entry name" value="UDP-Glycosyltransferase/glycogen phosphorylase"/>
    <property type="match status" value="1"/>
</dbReference>
<evidence type="ECO:0000313" key="4">
    <source>
        <dbReference type="EMBL" id="PWR69742.1"/>
    </source>
</evidence>
<reference evidence="4 5" key="1">
    <citation type="submission" date="2018-05" db="EMBL/GenBank/DDBJ databases">
        <title>Draft genome of Methanospirillum lacunae Ki8-1.</title>
        <authorList>
            <person name="Dueholm M.S."/>
            <person name="Nielsen P.H."/>
            <person name="Bakmann L.F."/>
            <person name="Otzen D.E."/>
        </authorList>
    </citation>
    <scope>NUCLEOTIDE SEQUENCE [LARGE SCALE GENOMIC DNA]</scope>
    <source>
        <strain evidence="4 5">Ki8-1</strain>
    </source>
</reference>
<keyword evidence="1 4" id="KW-0808">Transferase</keyword>
<dbReference type="PANTHER" id="PTHR46401:SF2">
    <property type="entry name" value="GLYCOSYLTRANSFERASE WBBK-RELATED"/>
    <property type="match status" value="1"/>
</dbReference>
<dbReference type="GO" id="GO:0016757">
    <property type="term" value="F:glycosyltransferase activity"/>
    <property type="evidence" value="ECO:0007669"/>
    <property type="project" value="InterPro"/>
</dbReference>
<gene>
    <name evidence="4" type="ORF">DK846_17130</name>
</gene>
<feature type="domain" description="Glycosyl transferase family 1" evidence="2">
    <location>
        <begin position="177"/>
        <end position="338"/>
    </location>
</feature>
<dbReference type="AlphaFoldDB" id="A0A2V2MNS6"/>
<accession>A0A2V2MNS6</accession>